<dbReference type="InterPro" id="IPR029149">
    <property type="entry name" value="Creatin/AminoP/Spt16_N"/>
</dbReference>
<dbReference type="GO" id="GO:0006508">
    <property type="term" value="P:proteolysis"/>
    <property type="evidence" value="ECO:0007669"/>
    <property type="project" value="UniProtKB-KW"/>
</dbReference>
<dbReference type="GO" id="GO:0046872">
    <property type="term" value="F:metal ion binding"/>
    <property type="evidence" value="ECO:0007669"/>
    <property type="project" value="UniProtKB-KW"/>
</dbReference>
<dbReference type="SUPFAM" id="SSF53092">
    <property type="entry name" value="Creatinase/prolidase N-terminal domain"/>
    <property type="match status" value="1"/>
</dbReference>
<evidence type="ECO:0000256" key="3">
    <source>
        <dbReference type="ARBA" id="ARBA00022801"/>
    </source>
</evidence>
<reference evidence="8 9" key="1">
    <citation type="journal article" date="2014" name="Genome Announc.">
        <title>Genome Sequence and Methylome of Soil Bacterium Gemmatirosa kalamazoonensis KBS708T, a Member of the Rarely Cultivated Gemmatimonadetes Phylum.</title>
        <authorList>
            <person name="Debruyn J.M."/>
            <person name="Radosevich M."/>
            <person name="Wommack K.E."/>
            <person name="Polson S.W."/>
            <person name="Hauser L.J."/>
            <person name="Fawaz M.N."/>
            <person name="Korlach J."/>
            <person name="Tsai Y.C."/>
        </authorList>
    </citation>
    <scope>NUCLEOTIDE SEQUENCE [LARGE SCALE GENOMIC DNA]</scope>
    <source>
        <strain evidence="8 9">KBS708</strain>
    </source>
</reference>
<dbReference type="eggNOG" id="COG0006">
    <property type="taxonomic scope" value="Bacteria"/>
</dbReference>
<protein>
    <submittedName>
        <fullName evidence="8">Peptidase M24</fullName>
    </submittedName>
</protein>
<dbReference type="OrthoDB" id="9806388at2"/>
<dbReference type="KEGG" id="gba:J421_3535"/>
<dbReference type="Proteomes" id="UP000019151">
    <property type="component" value="Chromosome"/>
</dbReference>
<accession>W0RKV3</accession>
<dbReference type="SUPFAM" id="SSF55920">
    <property type="entry name" value="Creatinase/aminopeptidase"/>
    <property type="match status" value="1"/>
</dbReference>
<dbReference type="STRING" id="861299.J421_3535"/>
<dbReference type="AlphaFoldDB" id="W0RKV3"/>
<dbReference type="InterPro" id="IPR050659">
    <property type="entry name" value="Peptidase_M24B"/>
</dbReference>
<dbReference type="InParanoid" id="W0RKV3"/>
<name>W0RKV3_9BACT</name>
<feature type="domain" description="Creatinase N-terminal" evidence="7">
    <location>
        <begin position="8"/>
        <end position="135"/>
    </location>
</feature>
<dbReference type="InterPro" id="IPR001131">
    <property type="entry name" value="Peptidase_M24B_aminopep-P_CS"/>
</dbReference>
<proteinExistence type="inferred from homology"/>
<evidence type="ECO:0000313" key="9">
    <source>
        <dbReference type="Proteomes" id="UP000019151"/>
    </source>
</evidence>
<sequence>MTDRRSERLAALVDDLARLHLDGILVTGLSNIRYLTGFAGTSALLFVTGRGEVLFVSDFRYQTQASEQVGELAHVVIEPQSLWTGLWRELAQLTHVQVAGFESGHLLHRDFQRLLEGGARWTWRPTIDVLERLRERKAAEEVSLIRDAAAVAERALQQTLAQVRPGMTELAVAGALERALRDEGSEGFPFETIVASGPRAALPHARAADRLLARGDFLLIDFGAIVGGYCSDITRTVVLGAADARQREVYEVVREANAVACTHVRAGMRGRDADALARDYIDERGLGEAFGHSLGHGVGLDVHEAPRLARGAESALPAGAVVTIEPGVYLPGWGGVRIEDDVHLAPTGPEILTRFPRDLIELS</sequence>
<evidence type="ECO:0000259" key="7">
    <source>
        <dbReference type="Pfam" id="PF01321"/>
    </source>
</evidence>
<dbReference type="InterPro" id="IPR000587">
    <property type="entry name" value="Creatinase_N"/>
</dbReference>
<dbReference type="InterPro" id="IPR036005">
    <property type="entry name" value="Creatinase/aminopeptidase-like"/>
</dbReference>
<dbReference type="Pfam" id="PF01321">
    <property type="entry name" value="Creatinase_N"/>
    <property type="match status" value="1"/>
</dbReference>
<evidence type="ECO:0000256" key="4">
    <source>
        <dbReference type="ARBA" id="ARBA00023049"/>
    </source>
</evidence>
<dbReference type="FunCoup" id="W0RKV3">
    <property type="interactions" value="502"/>
</dbReference>
<dbReference type="Pfam" id="PF00557">
    <property type="entry name" value="Peptidase_M24"/>
    <property type="match status" value="1"/>
</dbReference>
<dbReference type="CDD" id="cd01092">
    <property type="entry name" value="APP-like"/>
    <property type="match status" value="1"/>
</dbReference>
<dbReference type="EMBL" id="CP007128">
    <property type="protein sequence ID" value="AHG91072.1"/>
    <property type="molecule type" value="Genomic_DNA"/>
</dbReference>
<comment type="similarity">
    <text evidence="5">Belongs to the peptidase M24B family.</text>
</comment>
<evidence type="ECO:0000313" key="8">
    <source>
        <dbReference type="EMBL" id="AHG91072.1"/>
    </source>
</evidence>
<evidence type="ECO:0000256" key="1">
    <source>
        <dbReference type="ARBA" id="ARBA00022670"/>
    </source>
</evidence>
<evidence type="ECO:0000256" key="2">
    <source>
        <dbReference type="ARBA" id="ARBA00022723"/>
    </source>
</evidence>
<keyword evidence="1" id="KW-0645">Protease</keyword>
<dbReference type="Gene3D" id="3.90.230.10">
    <property type="entry name" value="Creatinase/methionine aminopeptidase superfamily"/>
    <property type="match status" value="1"/>
</dbReference>
<dbReference type="PROSITE" id="PS00491">
    <property type="entry name" value="PROLINE_PEPTIDASE"/>
    <property type="match status" value="1"/>
</dbReference>
<keyword evidence="3" id="KW-0378">Hydrolase</keyword>
<keyword evidence="9" id="KW-1185">Reference proteome</keyword>
<keyword evidence="2 5" id="KW-0479">Metal-binding</keyword>
<dbReference type="PANTHER" id="PTHR46112:SF3">
    <property type="entry name" value="AMINOPEPTIDASE YPDF"/>
    <property type="match status" value="1"/>
</dbReference>
<dbReference type="PANTHER" id="PTHR46112">
    <property type="entry name" value="AMINOPEPTIDASE"/>
    <property type="match status" value="1"/>
</dbReference>
<dbReference type="RefSeq" id="WP_158508829.1">
    <property type="nucleotide sequence ID" value="NZ_CP007128.1"/>
</dbReference>
<keyword evidence="4" id="KW-0482">Metalloprotease</keyword>
<evidence type="ECO:0000259" key="6">
    <source>
        <dbReference type="Pfam" id="PF00557"/>
    </source>
</evidence>
<dbReference type="GO" id="GO:0008237">
    <property type="term" value="F:metallopeptidase activity"/>
    <property type="evidence" value="ECO:0007669"/>
    <property type="project" value="UniProtKB-KW"/>
</dbReference>
<dbReference type="Gene3D" id="3.40.350.10">
    <property type="entry name" value="Creatinase/prolidase N-terminal domain"/>
    <property type="match status" value="1"/>
</dbReference>
<organism evidence="8 9">
    <name type="scientific">Gemmatirosa kalamazoonensis</name>
    <dbReference type="NCBI Taxonomy" id="861299"/>
    <lineage>
        <taxon>Bacteria</taxon>
        <taxon>Pseudomonadati</taxon>
        <taxon>Gemmatimonadota</taxon>
        <taxon>Gemmatimonadia</taxon>
        <taxon>Gemmatimonadales</taxon>
        <taxon>Gemmatimonadaceae</taxon>
        <taxon>Gemmatirosa</taxon>
    </lineage>
</organism>
<dbReference type="InterPro" id="IPR000994">
    <property type="entry name" value="Pept_M24"/>
</dbReference>
<evidence type="ECO:0000256" key="5">
    <source>
        <dbReference type="RuleBase" id="RU000590"/>
    </source>
</evidence>
<dbReference type="PATRIC" id="fig|861299.3.peg.3589"/>
<dbReference type="HOGENOM" id="CLU_017266_4_2_0"/>
<feature type="domain" description="Peptidase M24" evidence="6">
    <location>
        <begin position="144"/>
        <end position="343"/>
    </location>
</feature>
<gene>
    <name evidence="8" type="ORF">J421_3535</name>
</gene>